<dbReference type="Proteomes" id="UP000237846">
    <property type="component" value="Unassembled WGS sequence"/>
</dbReference>
<accession>A0A2T0PSZ5</accession>
<comment type="caution">
    <text evidence="1">The sequence shown here is derived from an EMBL/GenBank/DDBJ whole genome shotgun (WGS) entry which is preliminary data.</text>
</comment>
<organism evidence="1 2">
    <name type="scientific">Allonocardiopsis opalescens</name>
    <dbReference type="NCBI Taxonomy" id="1144618"/>
    <lineage>
        <taxon>Bacteria</taxon>
        <taxon>Bacillati</taxon>
        <taxon>Actinomycetota</taxon>
        <taxon>Actinomycetes</taxon>
        <taxon>Streptosporangiales</taxon>
        <taxon>Allonocardiopsis</taxon>
    </lineage>
</organism>
<evidence type="ECO:0000313" key="2">
    <source>
        <dbReference type="Proteomes" id="UP000237846"/>
    </source>
</evidence>
<protein>
    <submittedName>
        <fullName evidence="1">Uncharacterized protein</fullName>
    </submittedName>
</protein>
<proteinExistence type="predicted"/>
<name>A0A2T0PSZ5_9ACTN</name>
<evidence type="ECO:0000313" key="1">
    <source>
        <dbReference type="EMBL" id="PRX92017.1"/>
    </source>
</evidence>
<dbReference type="RefSeq" id="WP_106253430.1">
    <property type="nucleotide sequence ID" value="NZ_PVZC01000012.1"/>
</dbReference>
<sequence>MSTVPRSDEQVIRFVGVGTRSRDIAVQARVDQLAAEARDTTNRLAIATTARVDQLAAETADEFGGWAA</sequence>
<keyword evidence="2" id="KW-1185">Reference proteome</keyword>
<reference evidence="1 2" key="1">
    <citation type="submission" date="2018-03" db="EMBL/GenBank/DDBJ databases">
        <title>Genomic Encyclopedia of Archaeal and Bacterial Type Strains, Phase II (KMG-II): from individual species to whole genera.</title>
        <authorList>
            <person name="Goeker M."/>
        </authorList>
    </citation>
    <scope>NUCLEOTIDE SEQUENCE [LARGE SCALE GENOMIC DNA]</scope>
    <source>
        <strain evidence="1 2">DSM 45601</strain>
    </source>
</reference>
<dbReference type="EMBL" id="PVZC01000012">
    <property type="protein sequence ID" value="PRX92017.1"/>
    <property type="molecule type" value="Genomic_DNA"/>
</dbReference>
<gene>
    <name evidence="1" type="ORF">CLV72_11290</name>
</gene>
<dbReference type="AlphaFoldDB" id="A0A2T0PSZ5"/>